<dbReference type="Pfam" id="PF17171">
    <property type="entry name" value="GST_C_6"/>
    <property type="match status" value="1"/>
</dbReference>
<feature type="non-terminal residue" evidence="4">
    <location>
        <position position="181"/>
    </location>
</feature>
<sequence>QLYRDARECLTLLSQRLGSQKFFFGDSPASLDAFVFSRLAPLLKAKLPNGKLQQHLKSLQNLCNYCTSILSLYFPWDGGEMRPPPPPHPPPRAQSDPAPLHVPALSPPGEPPASVPRAAGADGGEAEEDPHKRRNQLLSVLVGLVAMLGYAFLSGIVSIQRGGAGPAGRQPLALAEEEEEE</sequence>
<evidence type="ECO:0000256" key="1">
    <source>
        <dbReference type="SAM" id="MobiDB-lite"/>
    </source>
</evidence>
<dbReference type="InterPro" id="IPR036282">
    <property type="entry name" value="Glutathione-S-Trfase_C_sf"/>
</dbReference>
<evidence type="ECO:0000256" key="2">
    <source>
        <dbReference type="SAM" id="Phobius"/>
    </source>
</evidence>
<dbReference type="InterPro" id="IPR033468">
    <property type="entry name" value="Metaxin_GST"/>
</dbReference>
<dbReference type="Proteomes" id="UP000540089">
    <property type="component" value="Unassembled WGS sequence"/>
</dbReference>
<feature type="compositionally biased region" description="Pro residues" evidence="1">
    <location>
        <begin position="82"/>
        <end position="92"/>
    </location>
</feature>
<keyword evidence="2" id="KW-0472">Membrane</keyword>
<name>A0A7L3TFU9_RISTR</name>
<dbReference type="GO" id="GO:0001401">
    <property type="term" value="C:SAM complex"/>
    <property type="evidence" value="ECO:0007669"/>
    <property type="project" value="TreeGrafter"/>
</dbReference>
<feature type="compositionally biased region" description="Pro residues" evidence="1">
    <location>
        <begin position="105"/>
        <end position="114"/>
    </location>
</feature>
<evidence type="ECO:0000313" key="5">
    <source>
        <dbReference type="Proteomes" id="UP000540089"/>
    </source>
</evidence>
<feature type="region of interest" description="Disordered" evidence="1">
    <location>
        <begin position="81"/>
        <end position="132"/>
    </location>
</feature>
<keyword evidence="2" id="KW-1133">Transmembrane helix</keyword>
<dbReference type="SUPFAM" id="SSF47616">
    <property type="entry name" value="GST C-terminal domain-like"/>
    <property type="match status" value="1"/>
</dbReference>
<evidence type="ECO:0000313" key="4">
    <source>
        <dbReference type="EMBL" id="NXV38414.1"/>
    </source>
</evidence>
<feature type="transmembrane region" description="Helical" evidence="2">
    <location>
        <begin position="137"/>
        <end position="159"/>
    </location>
</feature>
<feature type="domain" description="Metaxin glutathione S-transferase" evidence="3">
    <location>
        <begin position="6"/>
        <end position="69"/>
    </location>
</feature>
<evidence type="ECO:0000259" key="3">
    <source>
        <dbReference type="Pfam" id="PF17171"/>
    </source>
</evidence>
<dbReference type="PANTHER" id="PTHR12289:SF34">
    <property type="entry name" value="METAXIN-1"/>
    <property type="match status" value="1"/>
</dbReference>
<gene>
    <name evidence="4" type="primary">Mtx1</name>
    <name evidence="4" type="ORF">RISTRI_R07160</name>
</gene>
<keyword evidence="5" id="KW-1185">Reference proteome</keyword>
<comment type="caution">
    <text evidence="4">The sequence shown here is derived from an EMBL/GenBank/DDBJ whole genome shotgun (WGS) entry which is preliminary data.</text>
</comment>
<dbReference type="GO" id="GO:0007005">
    <property type="term" value="P:mitochondrion organization"/>
    <property type="evidence" value="ECO:0007669"/>
    <property type="project" value="TreeGrafter"/>
</dbReference>
<dbReference type="EMBL" id="VZUC01000709">
    <property type="protein sequence ID" value="NXV38414.1"/>
    <property type="molecule type" value="Genomic_DNA"/>
</dbReference>
<dbReference type="PANTHER" id="PTHR12289">
    <property type="entry name" value="METAXIN RELATED"/>
    <property type="match status" value="1"/>
</dbReference>
<organism evidence="4 5">
    <name type="scientific">Rissa tridactyla</name>
    <name type="common">Black-legged kittiwake</name>
    <name type="synonym">Larus tridactyla</name>
    <dbReference type="NCBI Taxonomy" id="75485"/>
    <lineage>
        <taxon>Eukaryota</taxon>
        <taxon>Metazoa</taxon>
        <taxon>Chordata</taxon>
        <taxon>Craniata</taxon>
        <taxon>Vertebrata</taxon>
        <taxon>Euteleostomi</taxon>
        <taxon>Archelosauria</taxon>
        <taxon>Archosauria</taxon>
        <taxon>Dinosauria</taxon>
        <taxon>Saurischia</taxon>
        <taxon>Theropoda</taxon>
        <taxon>Coelurosauria</taxon>
        <taxon>Aves</taxon>
        <taxon>Neognathae</taxon>
        <taxon>Neoaves</taxon>
        <taxon>Charadriiformes</taxon>
        <taxon>Laridae</taxon>
        <taxon>Rissa</taxon>
    </lineage>
</organism>
<feature type="non-terminal residue" evidence="4">
    <location>
        <position position="1"/>
    </location>
</feature>
<dbReference type="InterPro" id="IPR050931">
    <property type="entry name" value="Mito_Protein_Transport_Metaxin"/>
</dbReference>
<reference evidence="4 5" key="1">
    <citation type="submission" date="2019-09" db="EMBL/GenBank/DDBJ databases">
        <title>Bird 10,000 Genomes (B10K) Project - Family phase.</title>
        <authorList>
            <person name="Zhang G."/>
        </authorList>
    </citation>
    <scope>NUCLEOTIDE SEQUENCE [LARGE SCALE GENOMIC DNA]</scope>
    <source>
        <strain evidence="4">OUT-0021</strain>
        <tissue evidence="4">Blood</tissue>
    </source>
</reference>
<proteinExistence type="predicted"/>
<accession>A0A7L3TFU9</accession>
<protein>
    <submittedName>
        <fullName evidence="4">MTX1 protein</fullName>
    </submittedName>
</protein>
<keyword evidence="2" id="KW-0812">Transmembrane</keyword>
<dbReference type="AlphaFoldDB" id="A0A7L3TFU9"/>